<dbReference type="PROSITE" id="PS50181">
    <property type="entry name" value="FBOX"/>
    <property type="match status" value="1"/>
</dbReference>
<dbReference type="GO" id="GO:0031146">
    <property type="term" value="P:SCF-dependent proteasomal ubiquitin-dependent protein catabolic process"/>
    <property type="evidence" value="ECO:0000318"/>
    <property type="project" value="GO_Central"/>
</dbReference>
<dbReference type="SMART" id="SM01198">
    <property type="entry name" value="FBA"/>
    <property type="match status" value="1"/>
</dbReference>
<evidence type="ECO:0000259" key="3">
    <source>
        <dbReference type="PROSITE" id="PS51114"/>
    </source>
</evidence>
<dbReference type="SUPFAM" id="SSF81383">
    <property type="entry name" value="F-box domain"/>
    <property type="match status" value="1"/>
</dbReference>
<name>F7GIL5_MONDO</name>
<sequence>MGLSGSCPGQESEIGPALDLSPLPPELLLQILLHVPPRMLVTRCRAVCRQWRELVDGPALWRLRWAQTKDASSQDLLEATHYCPPAPKPCSWARLGILEPLGRNLLRNPCGQEGFQSWELENGGEGWAIEENRKPVPGAQAQTCFVSSFRWCRKRQVVDLLAQGLWPELLDDPRAEIHISDWWGAREDCGCQYQLHVRLVAANRRTVLARFDVEPDPIPQWNDNTCIQVSHIFTNFRKGVRFLFFEHAGKDTQFWAGYYGARITHSSVKVYFRTP</sequence>
<keyword evidence="1" id="KW-0833">Ubl conjugation pathway</keyword>
<dbReference type="GO" id="GO:0019005">
    <property type="term" value="C:SCF ubiquitin ligase complex"/>
    <property type="evidence" value="ECO:0000318"/>
    <property type="project" value="GO_Central"/>
</dbReference>
<dbReference type="InterPro" id="IPR008979">
    <property type="entry name" value="Galactose-bd-like_sf"/>
</dbReference>
<organism evidence="4 5">
    <name type="scientific">Monodelphis domestica</name>
    <name type="common">Gray short-tailed opossum</name>
    <dbReference type="NCBI Taxonomy" id="13616"/>
    <lineage>
        <taxon>Eukaryota</taxon>
        <taxon>Metazoa</taxon>
        <taxon>Chordata</taxon>
        <taxon>Craniata</taxon>
        <taxon>Vertebrata</taxon>
        <taxon>Euteleostomi</taxon>
        <taxon>Mammalia</taxon>
        <taxon>Metatheria</taxon>
        <taxon>Didelphimorphia</taxon>
        <taxon>Didelphidae</taxon>
        <taxon>Monodelphis</taxon>
    </lineage>
</organism>
<dbReference type="Bgee" id="ENSMODG00000013438">
    <property type="expression patterns" value="Expressed in endometrium and 17 other cell types or tissues"/>
</dbReference>
<dbReference type="GO" id="GO:0005737">
    <property type="term" value="C:cytoplasm"/>
    <property type="evidence" value="ECO:0000318"/>
    <property type="project" value="GO_Central"/>
</dbReference>
<dbReference type="SUPFAM" id="SSF49785">
    <property type="entry name" value="Galactose-binding domain-like"/>
    <property type="match status" value="1"/>
</dbReference>
<dbReference type="InParanoid" id="F7GIL5"/>
<dbReference type="Proteomes" id="UP000002280">
    <property type="component" value="Chromosome 4"/>
</dbReference>
<dbReference type="InterPro" id="IPR036047">
    <property type="entry name" value="F-box-like_dom_sf"/>
</dbReference>
<dbReference type="PANTHER" id="PTHR12125:SF9">
    <property type="entry name" value="F-BOX ONLY PROTEIN 27"/>
    <property type="match status" value="1"/>
</dbReference>
<dbReference type="eggNOG" id="ENOG502RZA6">
    <property type="taxonomic scope" value="Eukaryota"/>
</dbReference>
<dbReference type="CTD" id="126433"/>
<dbReference type="GeneID" id="100013812"/>
<dbReference type="InterPro" id="IPR007397">
    <property type="entry name" value="F-box-assoc_dom"/>
</dbReference>
<reference evidence="4" key="3">
    <citation type="submission" date="2025-09" db="UniProtKB">
        <authorList>
            <consortium name="Ensembl"/>
        </authorList>
    </citation>
    <scope>IDENTIFICATION</scope>
</reference>
<dbReference type="GO" id="GO:0006516">
    <property type="term" value="P:glycoprotein catabolic process"/>
    <property type="evidence" value="ECO:0000318"/>
    <property type="project" value="GO_Central"/>
</dbReference>
<dbReference type="PANTHER" id="PTHR12125">
    <property type="entry name" value="F-BOX ONLY PROTEIN 6-LIKE PROTEIN"/>
    <property type="match status" value="1"/>
</dbReference>
<protein>
    <submittedName>
        <fullName evidence="4">F-box protein 27</fullName>
    </submittedName>
</protein>
<dbReference type="RefSeq" id="XP_016277709.1">
    <property type="nucleotide sequence ID" value="XM_016422223.2"/>
</dbReference>
<dbReference type="HOGENOM" id="CLU_068548_0_0_1"/>
<dbReference type="Gene3D" id="2.60.120.260">
    <property type="entry name" value="Galactose-binding domain-like"/>
    <property type="match status" value="1"/>
</dbReference>
<dbReference type="FunFam" id="2.60.120.260:FF:000012">
    <property type="entry name" value="F-box only protein 2"/>
    <property type="match status" value="1"/>
</dbReference>
<evidence type="ECO:0000256" key="1">
    <source>
        <dbReference type="ARBA" id="ARBA00022786"/>
    </source>
</evidence>
<dbReference type="STRING" id="13616.ENSMODP00000016805"/>
<keyword evidence="5" id="KW-1185">Reference proteome</keyword>
<dbReference type="OMA" id="TCFASSY"/>
<gene>
    <name evidence="4" type="primary">FBXO27</name>
</gene>
<dbReference type="AlphaFoldDB" id="F7GIL5"/>
<evidence type="ECO:0000259" key="2">
    <source>
        <dbReference type="PROSITE" id="PS50181"/>
    </source>
</evidence>
<dbReference type="InterPro" id="IPR039752">
    <property type="entry name" value="F-box_only"/>
</dbReference>
<dbReference type="GeneTree" id="ENSGT00940000161841"/>
<feature type="domain" description="FBA" evidence="3">
    <location>
        <begin position="95"/>
        <end position="272"/>
    </location>
</feature>
<dbReference type="PROSITE" id="PS51114">
    <property type="entry name" value="FBA"/>
    <property type="match status" value="1"/>
</dbReference>
<reference evidence="4" key="2">
    <citation type="submission" date="2025-08" db="UniProtKB">
        <authorList>
            <consortium name="Ensembl"/>
        </authorList>
    </citation>
    <scope>IDENTIFICATION</scope>
</reference>
<accession>F7GIL5</accession>
<evidence type="ECO:0000313" key="5">
    <source>
        <dbReference type="Proteomes" id="UP000002280"/>
    </source>
</evidence>
<dbReference type="FunFam" id="1.20.1280.50:FF:000002">
    <property type="entry name" value="F-box only protein 44"/>
    <property type="match status" value="1"/>
</dbReference>
<dbReference type="FunCoup" id="F7GIL5">
    <property type="interactions" value="60"/>
</dbReference>
<feature type="domain" description="F-box" evidence="2">
    <location>
        <begin position="17"/>
        <end position="64"/>
    </location>
</feature>
<dbReference type="Ensembl" id="ENSMODT00000017117.3">
    <property type="protein sequence ID" value="ENSMODP00000016805.3"/>
    <property type="gene ID" value="ENSMODG00000013438.3"/>
</dbReference>
<dbReference type="RefSeq" id="XP_007491863.1">
    <property type="nucleotide sequence ID" value="XM_007491801.3"/>
</dbReference>
<dbReference type="Pfam" id="PF12937">
    <property type="entry name" value="F-box-like"/>
    <property type="match status" value="1"/>
</dbReference>
<dbReference type="InterPro" id="IPR001810">
    <property type="entry name" value="F-box_dom"/>
</dbReference>
<evidence type="ECO:0000313" key="4">
    <source>
        <dbReference type="Ensembl" id="ENSMODP00000016805.3"/>
    </source>
</evidence>
<proteinExistence type="predicted"/>
<dbReference type="Pfam" id="PF04300">
    <property type="entry name" value="FBA"/>
    <property type="match status" value="1"/>
</dbReference>
<dbReference type="GO" id="GO:0036503">
    <property type="term" value="P:ERAD pathway"/>
    <property type="evidence" value="ECO:0000318"/>
    <property type="project" value="GO_Central"/>
</dbReference>
<dbReference type="Gene3D" id="1.20.1280.50">
    <property type="match status" value="1"/>
</dbReference>
<dbReference type="SMART" id="SM00256">
    <property type="entry name" value="FBOX"/>
    <property type="match status" value="1"/>
</dbReference>
<reference evidence="4 5" key="1">
    <citation type="journal article" date="2007" name="Nature">
        <title>Genome of the marsupial Monodelphis domestica reveals innovation in non-coding sequences.</title>
        <authorList>
            <person name="Mikkelsen T.S."/>
            <person name="Wakefield M.J."/>
            <person name="Aken B."/>
            <person name="Amemiya C.T."/>
            <person name="Chang J.L."/>
            <person name="Duke S."/>
            <person name="Garber M."/>
            <person name="Gentles A.J."/>
            <person name="Goodstadt L."/>
            <person name="Heger A."/>
            <person name="Jurka J."/>
            <person name="Kamal M."/>
            <person name="Mauceli E."/>
            <person name="Searle S.M."/>
            <person name="Sharpe T."/>
            <person name="Baker M.L."/>
            <person name="Batzer M.A."/>
            <person name="Benos P.V."/>
            <person name="Belov K."/>
            <person name="Clamp M."/>
            <person name="Cook A."/>
            <person name="Cuff J."/>
            <person name="Das R."/>
            <person name="Davidow L."/>
            <person name="Deakin J.E."/>
            <person name="Fazzari M.J."/>
            <person name="Glass J.L."/>
            <person name="Grabherr M."/>
            <person name="Greally J.M."/>
            <person name="Gu W."/>
            <person name="Hore T.A."/>
            <person name="Huttley G.A."/>
            <person name="Kleber M."/>
            <person name="Jirtle R.L."/>
            <person name="Koina E."/>
            <person name="Lee J.T."/>
            <person name="Mahony S."/>
            <person name="Marra M.A."/>
            <person name="Miller R.D."/>
            <person name="Nicholls R.D."/>
            <person name="Oda M."/>
            <person name="Papenfuss A.T."/>
            <person name="Parra Z.E."/>
            <person name="Pollock D.D."/>
            <person name="Ray D.A."/>
            <person name="Schein J.E."/>
            <person name="Speed T.P."/>
            <person name="Thompson K."/>
            <person name="VandeBerg J.L."/>
            <person name="Wade C.M."/>
            <person name="Walker J.A."/>
            <person name="Waters P.D."/>
            <person name="Webber C."/>
            <person name="Weidman J.R."/>
            <person name="Xie X."/>
            <person name="Zody M.C."/>
            <person name="Baldwin J."/>
            <person name="Abdouelleil A."/>
            <person name="Abdulkadir J."/>
            <person name="Abebe A."/>
            <person name="Abera B."/>
            <person name="Abreu J."/>
            <person name="Acer S.C."/>
            <person name="Aftuck L."/>
            <person name="Alexander A."/>
            <person name="An P."/>
            <person name="Anderson E."/>
            <person name="Anderson S."/>
            <person name="Arachi H."/>
            <person name="Azer M."/>
            <person name="Bachantsang P."/>
            <person name="Barry A."/>
            <person name="Bayul T."/>
            <person name="Berlin A."/>
            <person name="Bessette D."/>
            <person name="Bloom T."/>
            <person name="Bloom T."/>
            <person name="Boguslavskiy L."/>
            <person name="Bonnet C."/>
            <person name="Boukhgalter B."/>
            <person name="Bourzgui I."/>
            <person name="Brown A."/>
            <person name="Cahill P."/>
            <person name="Channer S."/>
            <person name="Cheshatsang Y."/>
            <person name="Chuda L."/>
            <person name="Citroen M."/>
            <person name="Collymore A."/>
            <person name="Cooke P."/>
            <person name="Costello M."/>
            <person name="D'Aco K."/>
            <person name="Daza R."/>
            <person name="De Haan G."/>
            <person name="DeGray S."/>
            <person name="DeMaso C."/>
            <person name="Dhargay N."/>
            <person name="Dooley K."/>
            <person name="Dooley E."/>
            <person name="Doricent M."/>
            <person name="Dorje P."/>
            <person name="Dorjee K."/>
            <person name="Dupes A."/>
            <person name="Elong R."/>
            <person name="Falk J."/>
            <person name="Farina A."/>
            <person name="Faro S."/>
            <person name="Ferguson D."/>
            <person name="Fisher S."/>
            <person name="Foley C.D."/>
            <person name="Franke A."/>
            <person name="Friedrich D."/>
            <person name="Gadbois L."/>
            <person name="Gearin G."/>
            <person name="Gearin C.R."/>
            <person name="Giannoukos G."/>
            <person name="Goode T."/>
            <person name="Graham J."/>
            <person name="Grandbois E."/>
            <person name="Grewal S."/>
            <person name="Gyaltsen K."/>
            <person name="Hafez N."/>
            <person name="Hagos B."/>
            <person name="Hall J."/>
            <person name="Henson C."/>
            <person name="Hollinger A."/>
            <person name="Honan T."/>
            <person name="Huard M.D."/>
            <person name="Hughes L."/>
            <person name="Hurhula B."/>
            <person name="Husby M.E."/>
            <person name="Kamat A."/>
            <person name="Kanga B."/>
            <person name="Kashin S."/>
            <person name="Khazanovich D."/>
            <person name="Kisner P."/>
            <person name="Lance K."/>
            <person name="Lara M."/>
            <person name="Lee W."/>
            <person name="Lennon N."/>
            <person name="Letendre F."/>
            <person name="LeVine R."/>
            <person name="Lipovsky A."/>
            <person name="Liu X."/>
            <person name="Liu J."/>
            <person name="Liu S."/>
            <person name="Lokyitsang T."/>
            <person name="Lokyitsang Y."/>
            <person name="Lubonja R."/>
            <person name="Lui A."/>
            <person name="MacDonald P."/>
            <person name="Magnisalis V."/>
            <person name="Maru K."/>
            <person name="Matthews C."/>
            <person name="McCusker W."/>
            <person name="McDonough S."/>
            <person name="Mehta T."/>
            <person name="Meldrim J."/>
            <person name="Meneus L."/>
            <person name="Mihai O."/>
            <person name="Mihalev A."/>
            <person name="Mihova T."/>
            <person name="Mittelman R."/>
            <person name="Mlenga V."/>
            <person name="Montmayeur A."/>
            <person name="Mulrain L."/>
            <person name="Navidi A."/>
            <person name="Naylor J."/>
            <person name="Negash T."/>
            <person name="Nguyen T."/>
            <person name="Nguyen N."/>
            <person name="Nicol R."/>
            <person name="Norbu C."/>
            <person name="Norbu N."/>
            <person name="Novod N."/>
            <person name="O'Neill B."/>
            <person name="Osman S."/>
            <person name="Markiewicz E."/>
            <person name="Oyono O.L."/>
            <person name="Patti C."/>
            <person name="Phunkhang P."/>
            <person name="Pierre F."/>
            <person name="Priest M."/>
            <person name="Raghuraman S."/>
            <person name="Rege F."/>
            <person name="Reyes R."/>
            <person name="Rise C."/>
            <person name="Rogov P."/>
            <person name="Ross K."/>
            <person name="Ryan E."/>
            <person name="Settipalli S."/>
            <person name="Shea T."/>
            <person name="Sherpa N."/>
            <person name="Shi L."/>
            <person name="Shih D."/>
            <person name="Sparrow T."/>
            <person name="Spaulding J."/>
            <person name="Stalker J."/>
            <person name="Stange-Thomann N."/>
            <person name="Stavropoulos S."/>
            <person name="Stone C."/>
            <person name="Strader C."/>
            <person name="Tesfaye S."/>
            <person name="Thomson T."/>
            <person name="Thoulutsang Y."/>
            <person name="Thoulutsang D."/>
            <person name="Topham K."/>
            <person name="Topping I."/>
            <person name="Tsamla T."/>
            <person name="Vassiliev H."/>
            <person name="Vo A."/>
            <person name="Wangchuk T."/>
            <person name="Wangdi T."/>
            <person name="Weiand M."/>
            <person name="Wilkinson J."/>
            <person name="Wilson A."/>
            <person name="Yadav S."/>
            <person name="Young G."/>
            <person name="Yu Q."/>
            <person name="Zembek L."/>
            <person name="Zhong D."/>
            <person name="Zimmer A."/>
            <person name="Zwirko Z."/>
            <person name="Jaffe D.B."/>
            <person name="Alvarez P."/>
            <person name="Brockman W."/>
            <person name="Butler J."/>
            <person name="Chin C."/>
            <person name="Gnerre S."/>
            <person name="MacCallum I."/>
            <person name="Graves J.A."/>
            <person name="Ponting C.P."/>
            <person name="Breen M."/>
            <person name="Samollow P.B."/>
            <person name="Lander E.S."/>
            <person name="Lindblad-Toh K."/>
        </authorList>
    </citation>
    <scope>NUCLEOTIDE SEQUENCE [LARGE SCALE GENOMIC DNA]</scope>
</reference>
<dbReference type="KEGG" id="mdo:100013812"/>